<dbReference type="Pfam" id="PF08013">
    <property type="entry name" value="GatZ_KbaZ-like"/>
    <property type="match status" value="1"/>
</dbReference>
<dbReference type="OrthoDB" id="1672942at2"/>
<gene>
    <name evidence="6" type="ORF">CYR32_03880</name>
</gene>
<evidence type="ECO:0000256" key="5">
    <source>
        <dbReference type="ARBA" id="ARBA00067234"/>
    </source>
</evidence>
<reference evidence="6 7" key="1">
    <citation type="submission" date="2017-12" db="EMBL/GenBank/DDBJ databases">
        <title>Characterization of six clinical isolates of Enterochimera gen. nov., a novel genus of the Yersiniaciae family and the three species Enterochimera arupensis sp. nov., Enterochimera coloradensis sp. nov, and Enterochimera californica sp. nov.</title>
        <authorList>
            <person name="Rossi A."/>
            <person name="Fisher M."/>
        </authorList>
    </citation>
    <scope>NUCLEOTIDE SEQUENCE [LARGE SCALE GENOMIC DNA]</scope>
    <source>
        <strain evidence="7">2016-Iso4</strain>
    </source>
</reference>
<evidence type="ECO:0000256" key="1">
    <source>
        <dbReference type="ARBA" id="ARBA00005191"/>
    </source>
</evidence>
<dbReference type="RefSeq" id="WP_101822759.1">
    <property type="nucleotide sequence ID" value="NZ_PJZH01000002.1"/>
</dbReference>
<comment type="function">
    <text evidence="2">Component of the tagatose-1,6-bisphosphate aldolase GatYZ that is required for full activity and stability of the Y subunit. Could have a chaperone-like function for the proper and stable folding of GatY. When expressed alone, GatZ does not show any aldolase activity. Is involved in the catabolism of galactitol.</text>
</comment>
<evidence type="ECO:0000256" key="2">
    <source>
        <dbReference type="ARBA" id="ARBA00056284"/>
    </source>
</evidence>
<dbReference type="InterPro" id="IPR013785">
    <property type="entry name" value="Aldolase_TIM"/>
</dbReference>
<dbReference type="GO" id="GO:0005975">
    <property type="term" value="P:carbohydrate metabolic process"/>
    <property type="evidence" value="ECO:0007669"/>
    <property type="project" value="InterPro"/>
</dbReference>
<dbReference type="EMBL" id="PJZH01000002">
    <property type="protein sequence ID" value="PLR39369.1"/>
    <property type="molecule type" value="Genomic_DNA"/>
</dbReference>
<accession>A0A2N5EB81</accession>
<comment type="similarity">
    <text evidence="3">Belongs to the GatZ/KbaZ family. GatZ subfamily.</text>
</comment>
<dbReference type="UniPathway" id="UPA00704">
    <property type="reaction ID" value="UER00716"/>
</dbReference>
<dbReference type="PANTHER" id="PTHR32502:SF12">
    <property type="entry name" value="D-TAGATOSE-1,6-BISPHOSPHATE ALDOLASE SUBUNIT GATZ"/>
    <property type="match status" value="1"/>
</dbReference>
<keyword evidence="7" id="KW-1185">Reference proteome</keyword>
<protein>
    <recommendedName>
        <fullName evidence="5">D-tagatose-1,6-bisphosphate aldolase subunit GatZ</fullName>
    </recommendedName>
</protein>
<evidence type="ECO:0000256" key="4">
    <source>
        <dbReference type="ARBA" id="ARBA00063661"/>
    </source>
</evidence>
<dbReference type="Gene3D" id="3.20.20.70">
    <property type="entry name" value="Aldolase class I"/>
    <property type="match status" value="1"/>
</dbReference>
<dbReference type="Proteomes" id="UP000234503">
    <property type="component" value="Unassembled WGS sequence"/>
</dbReference>
<comment type="pathway">
    <text evidence="1">Carbohydrate metabolism; D-tagatose 6-phosphate degradation; D-glyceraldehyde 3-phosphate and glycerone phosphate from D-tagatose 6-phosphate: step 2/2.</text>
</comment>
<dbReference type="GO" id="GO:0009401">
    <property type="term" value="P:phosphoenolpyruvate-dependent sugar phosphotransferase system"/>
    <property type="evidence" value="ECO:0007669"/>
    <property type="project" value="TreeGrafter"/>
</dbReference>
<evidence type="ECO:0000313" key="7">
    <source>
        <dbReference type="Proteomes" id="UP000234503"/>
    </source>
</evidence>
<proteinExistence type="inferred from homology"/>
<dbReference type="SUPFAM" id="SSF51569">
    <property type="entry name" value="Aldolase"/>
    <property type="match status" value="1"/>
</dbReference>
<dbReference type="InterPro" id="IPR012062">
    <property type="entry name" value="GatZ/KbaZ-like"/>
</dbReference>
<dbReference type="AlphaFoldDB" id="A0A2N5EB81"/>
<name>A0A2N5EB81_9GAMM</name>
<evidence type="ECO:0000256" key="3">
    <source>
        <dbReference type="ARBA" id="ARBA00061222"/>
    </source>
</evidence>
<evidence type="ECO:0000313" key="6">
    <source>
        <dbReference type="EMBL" id="PLR39369.1"/>
    </source>
</evidence>
<dbReference type="PIRSF" id="PIRSF009264">
    <property type="entry name" value="TagBP_ald_AgaZ"/>
    <property type="match status" value="1"/>
</dbReference>
<organism evidence="6 7">
    <name type="scientific">Chimaeribacter coloradensis</name>
    <dbReference type="NCBI Taxonomy" id="2060068"/>
    <lineage>
        <taxon>Bacteria</taxon>
        <taxon>Pseudomonadati</taxon>
        <taxon>Pseudomonadota</taxon>
        <taxon>Gammaproteobacteria</taxon>
        <taxon>Enterobacterales</taxon>
        <taxon>Yersiniaceae</taxon>
        <taxon>Chimaeribacter</taxon>
    </lineage>
</organism>
<comment type="caution">
    <text evidence="6">The sequence shown here is derived from an EMBL/GenBank/DDBJ whole genome shotgun (WGS) entry which is preliminary data.</text>
</comment>
<dbReference type="InterPro" id="IPR050303">
    <property type="entry name" value="GatZ_KbaZ_carbometab"/>
</dbReference>
<sequence>MKDIIQQHKQGDAVGICSVCSAHPWVIEAALRFDLTSHRKVLIEATSNQVNQFGGYTGMTPGAFRDAVLTQARQIGFPASRLILGGDHLGPNCWQHEPAETAMQKAEALIAAYVSAGFSKIHLDASMSCADDPVPLPPAVVAERAARLCRAAEAAATPAQQQALTYVIGTEVPVPGGEATAIEQVHITTPEDAADTLRLHYQAFERAGLQAALPRIIALVVQPGVEFDHTRVVHYQPEAARALTHFITTTPLVYEAHSTDYQTPHAYRQLVQDHYAILKVGPALTFTLREAVFALAAMEQTLVAAESRSQILAVVDGVMLDEPHYWKKYYHPTFSRALVDLHFSLSDRIRYYWTHPRIQAALETLLTNLEQTEIPLGLLSQYLPVQFQRVLSGDLTAAPHALIIDKIQDVLRAYRFGCAPGSALNEESRHAAV</sequence>
<dbReference type="NCBIfam" id="NF011626">
    <property type="entry name" value="PRK15052.1"/>
    <property type="match status" value="1"/>
</dbReference>
<dbReference type="Gene3D" id="1.10.400.20">
    <property type="entry name" value="putative tagatose 6-phosphate kinase domain like"/>
    <property type="match status" value="1"/>
</dbReference>
<comment type="subunit">
    <text evidence="4">Forms a complex with GatY.</text>
</comment>
<dbReference type="PANTHER" id="PTHR32502">
    <property type="entry name" value="N-ACETYLGALACTOSAMINE PERMEASE II COMPONENT-RELATED"/>
    <property type="match status" value="1"/>
</dbReference>
<dbReference type="GO" id="GO:2001059">
    <property type="term" value="P:D-tagatose 6-phosphate catabolic process"/>
    <property type="evidence" value="ECO:0007669"/>
    <property type="project" value="UniProtKB-UniPathway"/>
</dbReference>
<dbReference type="FunFam" id="3.20.20.70:FF:000141">
    <property type="entry name" value="D-tagatose-1,6-bisphosphate aldolase subunit GatZ"/>
    <property type="match status" value="1"/>
</dbReference>
<dbReference type="GO" id="GO:0005886">
    <property type="term" value="C:plasma membrane"/>
    <property type="evidence" value="ECO:0007669"/>
    <property type="project" value="TreeGrafter"/>
</dbReference>
<dbReference type="NCBIfam" id="TIGR02810">
    <property type="entry name" value="agaZ_gatZ"/>
    <property type="match status" value="1"/>
</dbReference>